<feature type="domain" description="Bro-N" evidence="1">
    <location>
        <begin position="3"/>
        <end position="156"/>
    </location>
</feature>
<dbReference type="Pfam" id="PF02498">
    <property type="entry name" value="Bro-N"/>
    <property type="match status" value="1"/>
</dbReference>
<dbReference type="EMBL" id="LR134318">
    <property type="protein sequence ID" value="VEF09324.1"/>
    <property type="molecule type" value="Genomic_DNA"/>
</dbReference>
<reference evidence="2 3" key="1">
    <citation type="submission" date="2018-12" db="EMBL/GenBank/DDBJ databases">
        <authorList>
            <consortium name="Pathogen Informatics"/>
        </authorList>
    </citation>
    <scope>NUCLEOTIDE SEQUENCE [LARGE SCALE GENOMIC DNA]</scope>
    <source>
        <strain evidence="2 3">NCTC9428</strain>
    </source>
</reference>
<protein>
    <submittedName>
        <fullName evidence="2">Uncharacterized phage-encoded protein</fullName>
    </submittedName>
</protein>
<sequence length="204" mass="22386">MTMKFVKQNFMGIELDVLIGHPEHRLLFIATQVAKAAGLKNPAVAINVARRNHGSGGALETLILPDSISLPVDSKGAVNKARRYRGAGMQLLEALVAENATCELPLDQGGKKYRITTTLFTEAETYQMLLRGHAPASEPFRKWVTEEVLPSIRKTGTYNIHESETKEAQQFAGEFAQLHSAISELTSEVLSLKEIIAGFQKPSL</sequence>
<gene>
    <name evidence="2" type="ORF">NCTC9428_01215</name>
</gene>
<accession>A0A3S4NT47</accession>
<dbReference type="SMART" id="SM01040">
    <property type="entry name" value="Bro-N"/>
    <property type="match status" value="1"/>
</dbReference>
<proteinExistence type="predicted"/>
<dbReference type="AlphaFoldDB" id="A0A3S4NT47"/>
<evidence type="ECO:0000313" key="3">
    <source>
        <dbReference type="Proteomes" id="UP000281909"/>
    </source>
</evidence>
<dbReference type="OrthoDB" id="1042522at2"/>
<dbReference type="InterPro" id="IPR003497">
    <property type="entry name" value="BRO_N_domain"/>
</dbReference>
<name>A0A3S4NT47_PSEFL</name>
<dbReference type="Proteomes" id="UP000281909">
    <property type="component" value="Chromosome"/>
</dbReference>
<evidence type="ECO:0000313" key="2">
    <source>
        <dbReference type="EMBL" id="VEF09324.1"/>
    </source>
</evidence>
<evidence type="ECO:0000259" key="1">
    <source>
        <dbReference type="PROSITE" id="PS51750"/>
    </source>
</evidence>
<organism evidence="2 3">
    <name type="scientific">Pseudomonas fluorescens</name>
    <dbReference type="NCBI Taxonomy" id="294"/>
    <lineage>
        <taxon>Bacteria</taxon>
        <taxon>Pseudomonadati</taxon>
        <taxon>Pseudomonadota</taxon>
        <taxon>Gammaproteobacteria</taxon>
        <taxon>Pseudomonadales</taxon>
        <taxon>Pseudomonadaceae</taxon>
        <taxon>Pseudomonas</taxon>
    </lineage>
</organism>
<dbReference type="PROSITE" id="PS51750">
    <property type="entry name" value="BRO_N"/>
    <property type="match status" value="1"/>
</dbReference>
<dbReference type="RefSeq" id="WP_126360729.1">
    <property type="nucleotide sequence ID" value="NZ_LR134318.1"/>
</dbReference>